<comment type="caution">
    <text evidence="1">The sequence shown here is derived from an EMBL/GenBank/DDBJ whole genome shotgun (WGS) entry which is preliminary data.</text>
</comment>
<gene>
    <name evidence="1" type="ORF">J2S01_001106</name>
</gene>
<evidence type="ECO:0000313" key="1">
    <source>
        <dbReference type="EMBL" id="MDQ0203390.1"/>
    </source>
</evidence>
<dbReference type="RefSeq" id="WP_196604210.1">
    <property type="nucleotide sequence ID" value="NZ_CP116940.1"/>
</dbReference>
<accession>A0ABT9Y6C8</accession>
<keyword evidence="2" id="KW-1185">Reference proteome</keyword>
<proteinExistence type="predicted"/>
<dbReference type="EMBL" id="JAUSUE010000005">
    <property type="protein sequence ID" value="MDQ0203390.1"/>
    <property type="molecule type" value="Genomic_DNA"/>
</dbReference>
<reference evidence="1 2" key="1">
    <citation type="submission" date="2023-07" db="EMBL/GenBank/DDBJ databases">
        <title>Genomic Encyclopedia of Type Strains, Phase IV (KMG-IV): sequencing the most valuable type-strain genomes for metagenomic binning, comparative biology and taxonomic classification.</title>
        <authorList>
            <person name="Goeker M."/>
        </authorList>
    </citation>
    <scope>NUCLEOTIDE SEQUENCE [LARGE SCALE GENOMIC DNA]</scope>
    <source>
        <strain evidence="1 2">DSM 16980</strain>
    </source>
</reference>
<evidence type="ECO:0000313" key="2">
    <source>
        <dbReference type="Proteomes" id="UP001239167"/>
    </source>
</evidence>
<name>A0ABT9Y6C8_9FIRM</name>
<protein>
    <submittedName>
        <fullName evidence="1">Uncharacterized protein</fullName>
    </submittedName>
</protein>
<dbReference type="Proteomes" id="UP001239167">
    <property type="component" value="Unassembled WGS sequence"/>
</dbReference>
<organism evidence="1 2">
    <name type="scientific">Pectinatus haikarae</name>
    <dbReference type="NCBI Taxonomy" id="349096"/>
    <lineage>
        <taxon>Bacteria</taxon>
        <taxon>Bacillati</taxon>
        <taxon>Bacillota</taxon>
        <taxon>Negativicutes</taxon>
        <taxon>Selenomonadales</taxon>
        <taxon>Selenomonadaceae</taxon>
        <taxon>Pectinatus</taxon>
    </lineage>
</organism>
<sequence>MPDQYNSFILCRLFNFLLKKLDAYGQKKSLLAKKCCRQRCIARQKFSSYPEYGDLSSFNANFFIHLE</sequence>